<keyword evidence="2" id="KW-1185">Reference proteome</keyword>
<proteinExistence type="predicted"/>
<organism evidence="1 2">
    <name type="scientific">Corynebacterium sphenisci DSM 44792</name>
    <dbReference type="NCBI Taxonomy" id="1437874"/>
    <lineage>
        <taxon>Bacteria</taxon>
        <taxon>Bacillati</taxon>
        <taxon>Actinomycetota</taxon>
        <taxon>Actinomycetes</taxon>
        <taxon>Mycobacteriales</taxon>
        <taxon>Corynebacteriaceae</taxon>
        <taxon>Corynebacterium</taxon>
    </lineage>
</organism>
<dbReference type="Gene3D" id="3.30.450.410">
    <property type="match status" value="1"/>
</dbReference>
<dbReference type="GO" id="GO:0018836">
    <property type="term" value="F:alkylmercury lyase activity"/>
    <property type="evidence" value="ECO:0007669"/>
    <property type="project" value="InterPro"/>
</dbReference>
<gene>
    <name evidence="1" type="ORF">CSPHI_00990</name>
</gene>
<accession>A0A1L7CVJ7</accession>
<dbReference type="Proteomes" id="UP000185469">
    <property type="component" value="Chromosome"/>
</dbReference>
<sequence length="190" mass="19373">MDPGPLADLLADRLDAAFGFRGRPRRAAAWTALVRRLAAGGAPVPPGELAELAGIPAAVDGAGRIRASLLGGEPTAHRIRHRGGACWAWCVFDALLAGILLDGPVRLESTCPAAGAGVGFVVDGGRVLEHDPADRVSLPARFTPGAGLRAEFCCRARLWAVPAPGADLAWLDVPAAAAVAVGVADRLGLG</sequence>
<dbReference type="AlphaFoldDB" id="A0A1L7CVJ7"/>
<reference evidence="1 2" key="1">
    <citation type="submission" date="2014-08" db="EMBL/GenBank/DDBJ databases">
        <title>Complete genome sequence of Corynebacterium sphenisci CECT 5990(T) (=DSM 44792(T)), isolated from healthy wild penguins.</title>
        <authorList>
            <person name="Ruckert C."/>
            <person name="Albersmeier A."/>
            <person name="Winkler A."/>
            <person name="Kalinowski J."/>
        </authorList>
    </citation>
    <scope>NUCLEOTIDE SEQUENCE [LARGE SCALE GENOMIC DNA]</scope>
    <source>
        <strain evidence="1 2">DSM 44792</strain>
    </source>
</reference>
<name>A0A1L7CVJ7_9CORY</name>
<dbReference type="RefSeq" id="WP_075691094.1">
    <property type="nucleotide sequence ID" value="NZ_CP009248.1"/>
</dbReference>
<dbReference type="OrthoDB" id="7185309at2"/>
<dbReference type="Pfam" id="PF03243">
    <property type="entry name" value="MerB"/>
    <property type="match status" value="1"/>
</dbReference>
<evidence type="ECO:0008006" key="3">
    <source>
        <dbReference type="Google" id="ProtNLM"/>
    </source>
</evidence>
<dbReference type="InterPro" id="IPR053717">
    <property type="entry name" value="MerB_lyase_sf"/>
</dbReference>
<dbReference type="InterPro" id="IPR004927">
    <property type="entry name" value="MerB"/>
</dbReference>
<dbReference type="SUPFAM" id="SSF160387">
    <property type="entry name" value="NosL/MerB-like"/>
    <property type="match status" value="1"/>
</dbReference>
<evidence type="ECO:0000313" key="2">
    <source>
        <dbReference type="Proteomes" id="UP000185469"/>
    </source>
</evidence>
<protein>
    <recommendedName>
        <fullName evidence="3">Alkylmercury lyase</fullName>
    </recommendedName>
</protein>
<dbReference type="KEGG" id="csph:CSPHI_00990"/>
<evidence type="ECO:0000313" key="1">
    <source>
        <dbReference type="EMBL" id="APT89896.1"/>
    </source>
</evidence>
<dbReference type="EMBL" id="CP009248">
    <property type="protein sequence ID" value="APT89896.1"/>
    <property type="molecule type" value="Genomic_DNA"/>
</dbReference>